<organism evidence="2 3">
    <name type="scientific">Liparis tanakae</name>
    <name type="common">Tanaka's snailfish</name>
    <dbReference type="NCBI Taxonomy" id="230148"/>
    <lineage>
        <taxon>Eukaryota</taxon>
        <taxon>Metazoa</taxon>
        <taxon>Chordata</taxon>
        <taxon>Craniata</taxon>
        <taxon>Vertebrata</taxon>
        <taxon>Euteleostomi</taxon>
        <taxon>Actinopterygii</taxon>
        <taxon>Neopterygii</taxon>
        <taxon>Teleostei</taxon>
        <taxon>Neoteleostei</taxon>
        <taxon>Acanthomorphata</taxon>
        <taxon>Eupercaria</taxon>
        <taxon>Perciformes</taxon>
        <taxon>Cottioidei</taxon>
        <taxon>Cottales</taxon>
        <taxon>Liparidae</taxon>
        <taxon>Liparis</taxon>
    </lineage>
</organism>
<sequence length="84" mass="9125">MACRASPCRMRNSPGAQKEVLMMSESERRQPRLADSNRGSCSSSLFRCMAMSALSSSGKSFSSCRARGGGDISKSQQRCTSEHQ</sequence>
<evidence type="ECO:0000256" key="1">
    <source>
        <dbReference type="SAM" id="MobiDB-lite"/>
    </source>
</evidence>
<protein>
    <submittedName>
        <fullName evidence="2">Uncharacterized protein</fullName>
    </submittedName>
</protein>
<evidence type="ECO:0000313" key="2">
    <source>
        <dbReference type="EMBL" id="TNN79038.1"/>
    </source>
</evidence>
<dbReference type="AlphaFoldDB" id="A0A4Z2IMU5"/>
<accession>A0A4Z2IMU5</accession>
<feature type="region of interest" description="Disordered" evidence="1">
    <location>
        <begin position="57"/>
        <end position="84"/>
    </location>
</feature>
<feature type="compositionally biased region" description="Polar residues" evidence="1">
    <location>
        <begin position="73"/>
        <end position="84"/>
    </location>
</feature>
<evidence type="ECO:0000313" key="3">
    <source>
        <dbReference type="Proteomes" id="UP000314294"/>
    </source>
</evidence>
<proteinExistence type="predicted"/>
<dbReference type="EMBL" id="SRLO01000068">
    <property type="protein sequence ID" value="TNN79038.1"/>
    <property type="molecule type" value="Genomic_DNA"/>
</dbReference>
<dbReference type="Proteomes" id="UP000314294">
    <property type="component" value="Unassembled WGS sequence"/>
</dbReference>
<reference evidence="2 3" key="1">
    <citation type="submission" date="2019-03" db="EMBL/GenBank/DDBJ databases">
        <title>First draft genome of Liparis tanakae, snailfish: a comprehensive survey of snailfish specific genes.</title>
        <authorList>
            <person name="Kim W."/>
            <person name="Song I."/>
            <person name="Jeong J.-H."/>
            <person name="Kim D."/>
            <person name="Kim S."/>
            <person name="Ryu S."/>
            <person name="Song J.Y."/>
            <person name="Lee S.K."/>
        </authorList>
    </citation>
    <scope>NUCLEOTIDE SEQUENCE [LARGE SCALE GENOMIC DNA]</scope>
    <source>
        <tissue evidence="2">Muscle</tissue>
    </source>
</reference>
<comment type="caution">
    <text evidence="2">The sequence shown here is derived from an EMBL/GenBank/DDBJ whole genome shotgun (WGS) entry which is preliminary data.</text>
</comment>
<keyword evidence="3" id="KW-1185">Reference proteome</keyword>
<name>A0A4Z2IMU5_9TELE</name>
<gene>
    <name evidence="2" type="ORF">EYF80_010717</name>
</gene>